<dbReference type="OrthoDB" id="2416077at2759"/>
<dbReference type="Proteomes" id="UP000615446">
    <property type="component" value="Unassembled WGS sequence"/>
</dbReference>
<comment type="caution">
    <text evidence="1">The sequence shown here is derived from an EMBL/GenBank/DDBJ whole genome shotgun (WGS) entry which is preliminary data.</text>
</comment>
<dbReference type="Gene3D" id="3.30.420.10">
    <property type="entry name" value="Ribonuclease H-like superfamily/Ribonuclease H"/>
    <property type="match status" value="1"/>
</dbReference>
<evidence type="ECO:0000313" key="2">
    <source>
        <dbReference type="Proteomes" id="UP000615446"/>
    </source>
</evidence>
<protein>
    <submittedName>
        <fullName evidence="1">Uncharacterized protein</fullName>
    </submittedName>
</protein>
<gene>
    <name evidence="1" type="ORF">RCL2_001594400</name>
</gene>
<dbReference type="AlphaFoldDB" id="A0A8H3LI86"/>
<organism evidence="1 2">
    <name type="scientific">Rhizophagus clarus</name>
    <dbReference type="NCBI Taxonomy" id="94130"/>
    <lineage>
        <taxon>Eukaryota</taxon>
        <taxon>Fungi</taxon>
        <taxon>Fungi incertae sedis</taxon>
        <taxon>Mucoromycota</taxon>
        <taxon>Glomeromycotina</taxon>
        <taxon>Glomeromycetes</taxon>
        <taxon>Glomerales</taxon>
        <taxon>Glomeraceae</taxon>
        <taxon>Rhizophagus</taxon>
    </lineage>
</organism>
<sequence>MTRLTIEQRAQAIMMIERGFASRKIAAKIGCESHTTIIRLKKKRLANGECSTAISLTKSLQVNENIEVSADIVHRILKKNGLVSRVKHRCQYCWKKPGELLKNAYVKPTVKFGGSNVFVWRCFTSRGINFLCRIDGGLDAELYCQILDEDFIETLRYYDLNVSDIVF</sequence>
<dbReference type="InterPro" id="IPR036397">
    <property type="entry name" value="RNaseH_sf"/>
</dbReference>
<dbReference type="GO" id="GO:0003676">
    <property type="term" value="F:nucleic acid binding"/>
    <property type="evidence" value="ECO:0007669"/>
    <property type="project" value="InterPro"/>
</dbReference>
<name>A0A8H3LI86_9GLOM</name>
<accession>A0A8H3LI86</accession>
<evidence type="ECO:0000313" key="1">
    <source>
        <dbReference type="EMBL" id="GES89022.1"/>
    </source>
</evidence>
<proteinExistence type="predicted"/>
<reference evidence="1" key="1">
    <citation type="submission" date="2019-10" db="EMBL/GenBank/DDBJ databases">
        <title>Conservation and host-specific expression of non-tandemly repeated heterogenous ribosome RNA gene in arbuscular mycorrhizal fungi.</title>
        <authorList>
            <person name="Maeda T."/>
            <person name="Kobayashi Y."/>
            <person name="Nakagawa T."/>
            <person name="Ezawa T."/>
            <person name="Yamaguchi K."/>
            <person name="Bino T."/>
            <person name="Nishimoto Y."/>
            <person name="Shigenobu S."/>
            <person name="Kawaguchi M."/>
        </authorList>
    </citation>
    <scope>NUCLEOTIDE SEQUENCE</scope>
    <source>
        <strain evidence="1">HR1</strain>
    </source>
</reference>
<dbReference type="EMBL" id="BLAL01000183">
    <property type="protein sequence ID" value="GES89022.1"/>
    <property type="molecule type" value="Genomic_DNA"/>
</dbReference>